<dbReference type="AlphaFoldDB" id="A0AAW1UL90"/>
<dbReference type="Proteomes" id="UP001431783">
    <property type="component" value="Unassembled WGS sequence"/>
</dbReference>
<comment type="caution">
    <text evidence="2">The sequence shown here is derived from an EMBL/GenBank/DDBJ whole genome shotgun (WGS) entry which is preliminary data.</text>
</comment>
<evidence type="ECO:0000256" key="1">
    <source>
        <dbReference type="SAM" id="MobiDB-lite"/>
    </source>
</evidence>
<feature type="compositionally biased region" description="Basic and acidic residues" evidence="1">
    <location>
        <begin position="21"/>
        <end position="32"/>
    </location>
</feature>
<gene>
    <name evidence="2" type="ORF">WA026_018065</name>
</gene>
<proteinExistence type="predicted"/>
<protein>
    <submittedName>
        <fullName evidence="2">Uncharacterized protein</fullName>
    </submittedName>
</protein>
<feature type="region of interest" description="Disordered" evidence="1">
    <location>
        <begin position="21"/>
        <end position="40"/>
    </location>
</feature>
<sequence>MAAVKQRANHFLPFLLNAARTDRRSSPNDKRATPSNCLNPINNTSLRARYTEPRYLIALLGTSESHISADDNKRTARNSLLSFRSQFSRILSAVGLSTVVEMVKCSLWCKI</sequence>
<organism evidence="2 3">
    <name type="scientific">Henosepilachna vigintioctopunctata</name>
    <dbReference type="NCBI Taxonomy" id="420089"/>
    <lineage>
        <taxon>Eukaryota</taxon>
        <taxon>Metazoa</taxon>
        <taxon>Ecdysozoa</taxon>
        <taxon>Arthropoda</taxon>
        <taxon>Hexapoda</taxon>
        <taxon>Insecta</taxon>
        <taxon>Pterygota</taxon>
        <taxon>Neoptera</taxon>
        <taxon>Endopterygota</taxon>
        <taxon>Coleoptera</taxon>
        <taxon>Polyphaga</taxon>
        <taxon>Cucujiformia</taxon>
        <taxon>Coccinelloidea</taxon>
        <taxon>Coccinellidae</taxon>
        <taxon>Epilachninae</taxon>
        <taxon>Epilachnini</taxon>
        <taxon>Henosepilachna</taxon>
    </lineage>
</organism>
<dbReference type="EMBL" id="JARQZJ010000071">
    <property type="protein sequence ID" value="KAK9881865.1"/>
    <property type="molecule type" value="Genomic_DNA"/>
</dbReference>
<name>A0AAW1UL90_9CUCU</name>
<keyword evidence="3" id="KW-1185">Reference proteome</keyword>
<evidence type="ECO:0000313" key="3">
    <source>
        <dbReference type="Proteomes" id="UP001431783"/>
    </source>
</evidence>
<accession>A0AAW1UL90</accession>
<reference evidence="2 3" key="1">
    <citation type="submission" date="2023-03" db="EMBL/GenBank/DDBJ databases">
        <title>Genome insight into feeding habits of ladybird beetles.</title>
        <authorList>
            <person name="Li H.-S."/>
            <person name="Huang Y.-H."/>
            <person name="Pang H."/>
        </authorList>
    </citation>
    <scope>NUCLEOTIDE SEQUENCE [LARGE SCALE GENOMIC DNA]</scope>
    <source>
        <strain evidence="2">SYSU_2023b</strain>
        <tissue evidence="2">Whole body</tissue>
    </source>
</reference>
<evidence type="ECO:0000313" key="2">
    <source>
        <dbReference type="EMBL" id="KAK9881865.1"/>
    </source>
</evidence>